<dbReference type="AlphaFoldDB" id="D2MP60"/>
<dbReference type="STRING" id="679192.HMPREF9013_0285"/>
<keyword evidence="7" id="KW-0677">Repeat</keyword>
<dbReference type="InterPro" id="IPR003593">
    <property type="entry name" value="AAA+_ATPase"/>
</dbReference>
<dbReference type="Pfam" id="PF02361">
    <property type="entry name" value="CbiQ"/>
    <property type="match status" value="1"/>
</dbReference>
<dbReference type="GO" id="GO:0016887">
    <property type="term" value="F:ATP hydrolysis activity"/>
    <property type="evidence" value="ECO:0007669"/>
    <property type="project" value="InterPro"/>
</dbReference>
<dbReference type="eggNOG" id="COG1129">
    <property type="taxonomic scope" value="Bacteria"/>
</dbReference>
<dbReference type="GO" id="GO:0042626">
    <property type="term" value="F:ATPase-coupled transmembrane transporter activity"/>
    <property type="evidence" value="ECO:0007669"/>
    <property type="project" value="TreeGrafter"/>
</dbReference>
<dbReference type="InterPro" id="IPR027417">
    <property type="entry name" value="P-loop_NTPase"/>
</dbReference>
<name>D2MP60_9FIRM</name>
<dbReference type="GO" id="GO:0043190">
    <property type="term" value="C:ATP-binding cassette (ABC) transporter complex"/>
    <property type="evidence" value="ECO:0007669"/>
    <property type="project" value="TreeGrafter"/>
</dbReference>
<sequence length="724" mass="82791">MDKVNEIGEPVLDFKIDFSYELKKEKALSHVKGSISKGRCVVLCGGSGSGKSTLLRCLNHLIPEFYEGIFNGYILVNDKNISHKNMGEVGELISSVFQDPRSQFFTMESDTEVSFGLENKGLSFEKIRERTKEAFSKFNLEYLENREVFKLSSGERQLIAIMAAWAMDTDIILFDEPTANLDYLAIEKLKEILLLLKKEGKTLLISEHRLYYLQGLADEFWLMKNGSIYEKYEQNQLLAFSPSELNDLGLRVTDLKQIQIQSGQSDIGSDKLEVRNLSFSYQKQKILKDISLTTSSGEITCLIGKNGCGKTTLGKCISGLLRSPSGSIFLNGEEMSSKKLVQESLFIMQEAEFQFFTNSVLLELKYGLNPSRYVEIEPLLKKFDMWEYRNRHPFSLSGGQMQKLTLMMAYLSDKRMIVLDEPTSGLDKKSLDTIIELIKEMKKQKIVVVISHDLELIAAVSNKCLEIHDGVIQRICEINSHESIKNMIEIFETNDFENRSSPKKRKKWLDPRTNLLFLFFCMIAVGIDHKQLIFEYNLLALLFSIVNRRYKSFIVTASIISTIYGFERMFPCEMTWFMANLLPRFILLFSLFPILLGGRGATYMLAGLRKIGVPERILLILSVSFRFFPVLQNDFNLSRQVLKMRGSGTCKNIIQKKLAYLEALVISLVFRVIRIGETLSASAETRGIGLKHKKGSYISLRFNLFDYLLMIGMTFILIINIFEK</sequence>
<evidence type="ECO:0000259" key="15">
    <source>
        <dbReference type="PROSITE" id="PS50893"/>
    </source>
</evidence>
<keyword evidence="8" id="KW-0547">Nucleotide-binding</keyword>
<evidence type="ECO:0000256" key="10">
    <source>
        <dbReference type="ARBA" id="ARBA00022967"/>
    </source>
</evidence>
<comment type="caution">
    <text evidence="16">The sequence shown here is derived from an EMBL/GenBank/DDBJ whole genome shotgun (WGS) entry which is preliminary data.</text>
</comment>
<evidence type="ECO:0000256" key="9">
    <source>
        <dbReference type="ARBA" id="ARBA00022840"/>
    </source>
</evidence>
<dbReference type="CDD" id="cd16914">
    <property type="entry name" value="EcfT"/>
    <property type="match status" value="1"/>
</dbReference>
<evidence type="ECO:0000256" key="4">
    <source>
        <dbReference type="ARBA" id="ARBA00022448"/>
    </source>
</evidence>
<dbReference type="InterPro" id="IPR003439">
    <property type="entry name" value="ABC_transporter-like_ATP-bd"/>
</dbReference>
<reference evidence="17" key="1">
    <citation type="submission" date="2009-12" db="EMBL/GenBank/DDBJ databases">
        <title>Sequence of Clostridiales genomosp. BVAB3 str. UPII9-5.</title>
        <authorList>
            <person name="Madupu R."/>
            <person name="Durkin A.S."/>
            <person name="Torralba M."/>
            <person name="Methe B."/>
            <person name="Sutton G.G."/>
            <person name="Strausberg R.L."/>
            <person name="Nelson K.E."/>
        </authorList>
    </citation>
    <scope>NUCLEOTIDE SEQUENCE [LARGE SCALE GENOMIC DNA]</scope>
    <source>
        <strain evidence="17">W1219</strain>
    </source>
</reference>
<dbReference type="InterPro" id="IPR050095">
    <property type="entry name" value="ECF_ABC_transporter_ATP-bd"/>
</dbReference>
<feature type="transmembrane region" description="Helical" evidence="14">
    <location>
        <begin position="586"/>
        <end position="605"/>
    </location>
</feature>
<comment type="function">
    <text evidence="13">Probably part of an ABC transporter complex. Responsible for energy coupling to the transport system.</text>
</comment>
<keyword evidence="5" id="KW-1003">Cell membrane</keyword>
<feature type="domain" description="ABC transporter" evidence="15">
    <location>
        <begin position="272"/>
        <end position="494"/>
    </location>
</feature>
<feature type="transmembrane region" description="Helical" evidence="14">
    <location>
        <begin position="704"/>
        <end position="722"/>
    </location>
</feature>
<evidence type="ECO:0000313" key="17">
    <source>
        <dbReference type="Proteomes" id="UP000005017"/>
    </source>
</evidence>
<dbReference type="InterPro" id="IPR015856">
    <property type="entry name" value="ABC_transpr_CbiO/EcfA_su"/>
</dbReference>
<comment type="similarity">
    <text evidence="3">Belongs to the ABC transporter superfamily.</text>
</comment>
<evidence type="ECO:0000256" key="7">
    <source>
        <dbReference type="ARBA" id="ARBA00022737"/>
    </source>
</evidence>
<keyword evidence="6 14" id="KW-0812">Transmembrane</keyword>
<evidence type="ECO:0000256" key="14">
    <source>
        <dbReference type="SAM" id="Phobius"/>
    </source>
</evidence>
<dbReference type="Pfam" id="PF00005">
    <property type="entry name" value="ABC_tran"/>
    <property type="match status" value="2"/>
</dbReference>
<evidence type="ECO:0000256" key="11">
    <source>
        <dbReference type="ARBA" id="ARBA00022989"/>
    </source>
</evidence>
<accession>D2MP60</accession>
<keyword evidence="9" id="KW-0067">ATP-binding</keyword>
<keyword evidence="4" id="KW-0813">Transport</keyword>
<evidence type="ECO:0000256" key="6">
    <source>
        <dbReference type="ARBA" id="ARBA00022692"/>
    </source>
</evidence>
<dbReference type="Gene3D" id="3.40.50.300">
    <property type="entry name" value="P-loop containing nucleotide triphosphate hydrolases"/>
    <property type="match status" value="2"/>
</dbReference>
<dbReference type="Proteomes" id="UP000005017">
    <property type="component" value="Unassembled WGS sequence"/>
</dbReference>
<evidence type="ECO:0000256" key="1">
    <source>
        <dbReference type="ARBA" id="ARBA00004141"/>
    </source>
</evidence>
<dbReference type="GO" id="GO:0005524">
    <property type="term" value="F:ATP binding"/>
    <property type="evidence" value="ECO:0007669"/>
    <property type="project" value="UniProtKB-KW"/>
</dbReference>
<evidence type="ECO:0000256" key="12">
    <source>
        <dbReference type="ARBA" id="ARBA00023136"/>
    </source>
</evidence>
<evidence type="ECO:0000256" key="8">
    <source>
        <dbReference type="ARBA" id="ARBA00022741"/>
    </source>
</evidence>
<feature type="domain" description="ABC transporter" evidence="15">
    <location>
        <begin position="11"/>
        <end position="250"/>
    </location>
</feature>
<dbReference type="SUPFAM" id="SSF52540">
    <property type="entry name" value="P-loop containing nucleoside triphosphate hydrolases"/>
    <property type="match status" value="2"/>
</dbReference>
<keyword evidence="10" id="KW-1278">Translocase</keyword>
<dbReference type="SMART" id="SM00382">
    <property type="entry name" value="AAA"/>
    <property type="match status" value="2"/>
</dbReference>
<proteinExistence type="inferred from homology"/>
<dbReference type="EMBL" id="ADFR01000008">
    <property type="protein sequence ID" value="EFC05680.1"/>
    <property type="molecule type" value="Genomic_DNA"/>
</dbReference>
<dbReference type="RefSeq" id="WP_006627181.1">
    <property type="nucleotide sequence ID" value="NZ_ADFR01000008.1"/>
</dbReference>
<gene>
    <name evidence="16" type="ORF">HMPREF9013_0285</name>
</gene>
<evidence type="ECO:0000313" key="16">
    <source>
        <dbReference type="EMBL" id="EFC05680.1"/>
    </source>
</evidence>
<comment type="subcellular location">
    <subcellularLocation>
        <location evidence="2">Cell membrane</location>
        <topology evidence="2">Peripheral membrane protein</topology>
    </subcellularLocation>
    <subcellularLocation>
        <location evidence="1">Membrane</location>
        <topology evidence="1">Multi-pass membrane protein</topology>
    </subcellularLocation>
</comment>
<dbReference type="CDD" id="cd03225">
    <property type="entry name" value="ABC_cobalt_CbiO_domain1"/>
    <property type="match status" value="1"/>
</dbReference>
<keyword evidence="17" id="KW-1185">Reference proteome</keyword>
<keyword evidence="11 14" id="KW-1133">Transmembrane helix</keyword>
<evidence type="ECO:0000256" key="3">
    <source>
        <dbReference type="ARBA" id="ARBA00005417"/>
    </source>
</evidence>
<protein>
    <submittedName>
        <fullName evidence="16">Cobalt transport protein</fullName>
    </submittedName>
</protein>
<evidence type="ECO:0000256" key="13">
    <source>
        <dbReference type="ARBA" id="ARBA00025157"/>
    </source>
</evidence>
<evidence type="ECO:0000256" key="5">
    <source>
        <dbReference type="ARBA" id="ARBA00022475"/>
    </source>
</evidence>
<dbReference type="InterPro" id="IPR003339">
    <property type="entry name" value="ABC/ECF_trnsptr_transmembrane"/>
</dbReference>
<dbReference type="OrthoDB" id="501320at2"/>
<dbReference type="PANTHER" id="PTHR43553:SF23">
    <property type="entry name" value="ABC TRANSPORTER ATP-BINDING COMPONENT"/>
    <property type="match status" value="1"/>
</dbReference>
<organism evidence="16 17">
    <name type="scientific">Bulleidia extructa W1219</name>
    <dbReference type="NCBI Taxonomy" id="679192"/>
    <lineage>
        <taxon>Bacteria</taxon>
        <taxon>Bacillati</taxon>
        <taxon>Bacillota</taxon>
        <taxon>Erysipelotrichia</taxon>
        <taxon>Erysipelotrichales</taxon>
        <taxon>Erysipelotrichaceae</taxon>
        <taxon>Bulleidia</taxon>
    </lineage>
</organism>
<dbReference type="PANTHER" id="PTHR43553">
    <property type="entry name" value="HEAVY METAL TRANSPORTER"/>
    <property type="match status" value="1"/>
</dbReference>
<dbReference type="PROSITE" id="PS50893">
    <property type="entry name" value="ABC_TRANSPORTER_2"/>
    <property type="match status" value="2"/>
</dbReference>
<keyword evidence="12 14" id="KW-0472">Membrane</keyword>
<evidence type="ECO:0000256" key="2">
    <source>
        <dbReference type="ARBA" id="ARBA00004202"/>
    </source>
</evidence>